<dbReference type="InterPro" id="IPR023827">
    <property type="entry name" value="Peptidase_S8_Asp-AS"/>
</dbReference>
<feature type="domain" description="Peptidase S8/S53" evidence="2">
    <location>
        <begin position="288"/>
        <end position="634"/>
    </location>
</feature>
<dbReference type="Proteomes" id="UP000199502">
    <property type="component" value="Unassembled WGS sequence"/>
</dbReference>
<dbReference type="GO" id="GO:0004252">
    <property type="term" value="F:serine-type endopeptidase activity"/>
    <property type="evidence" value="ECO:0007669"/>
    <property type="project" value="InterPro"/>
</dbReference>
<evidence type="ECO:0000313" key="3">
    <source>
        <dbReference type="EMBL" id="SCY87025.1"/>
    </source>
</evidence>
<gene>
    <name evidence="3" type="ORF">SAMN05660710_03196</name>
</gene>
<reference evidence="3 4" key="1">
    <citation type="submission" date="2016-10" db="EMBL/GenBank/DDBJ databases">
        <authorList>
            <person name="de Groot N.N."/>
        </authorList>
    </citation>
    <scope>NUCLEOTIDE SEQUENCE [LARGE SCALE GENOMIC DNA]</scope>
    <source>
        <strain evidence="3 4">CGMCC 1.8925</strain>
    </source>
</reference>
<dbReference type="InterPro" id="IPR034074">
    <property type="entry name" value="Y4bN_pept_dom"/>
</dbReference>
<accession>A0A1G5JF90</accession>
<dbReference type="GO" id="GO:0006508">
    <property type="term" value="P:proteolysis"/>
    <property type="evidence" value="ECO:0007669"/>
    <property type="project" value="InterPro"/>
</dbReference>
<organism evidence="3 4">
    <name type="scientific">Paracoccus tibetensis</name>
    <dbReference type="NCBI Taxonomy" id="336292"/>
    <lineage>
        <taxon>Bacteria</taxon>
        <taxon>Pseudomonadati</taxon>
        <taxon>Pseudomonadota</taxon>
        <taxon>Alphaproteobacteria</taxon>
        <taxon>Rhodobacterales</taxon>
        <taxon>Paracoccaceae</taxon>
        <taxon>Paracoccus</taxon>
    </lineage>
</organism>
<proteinExistence type="predicted"/>
<dbReference type="EMBL" id="FMVT01000012">
    <property type="protein sequence ID" value="SCY87025.1"/>
    <property type="molecule type" value="Genomic_DNA"/>
</dbReference>
<dbReference type="SUPFAM" id="SSF52743">
    <property type="entry name" value="Subtilisin-like"/>
    <property type="match status" value="1"/>
</dbReference>
<protein>
    <submittedName>
        <fullName evidence="3">Subtilase family protein</fullName>
    </submittedName>
</protein>
<keyword evidence="1" id="KW-0378">Hydrolase</keyword>
<evidence type="ECO:0000313" key="4">
    <source>
        <dbReference type="Proteomes" id="UP000199502"/>
    </source>
</evidence>
<dbReference type="InterPro" id="IPR000209">
    <property type="entry name" value="Peptidase_S8/S53_dom"/>
</dbReference>
<dbReference type="Pfam" id="PF00082">
    <property type="entry name" value="Peptidase_S8"/>
    <property type="match status" value="1"/>
</dbReference>
<name>A0A1G5JF90_9RHOB</name>
<dbReference type="RefSeq" id="WP_090746892.1">
    <property type="nucleotide sequence ID" value="NZ_FMVT01000012.1"/>
</dbReference>
<evidence type="ECO:0000256" key="1">
    <source>
        <dbReference type="ARBA" id="ARBA00022801"/>
    </source>
</evidence>
<sequence length="846" mass="91457">MAEQSDFGARKHLHISFDVFRVGIAYSYPRRKIDPKPLRDDYAAHSKDLLDQLTAALGDIPVAGQDTRLPVEGLKAGAVVEVGTAPPPQGSRAQAVKLPKGLEFPAQDVVVLRSERRDDRTESALLFVPDDARTSLKGRISSYGQPQGNQLRPDVDRFEKIETIRAADANSLFVGNVDFVSVEPLWWELWVRHDGKIAEGVAAAARLAALEVHEDRLLFPDTTVLFVHASAEGIAGFVGRIPGAVTEIRKAIGTIEPFLDRGAKGIGPHDWTANLAKRIDPPPQNANAVCVLDTGIAAQHPLIAPALHGAWAYDAAWGADDHYPNGGHGTPLAGLALYGDLEPLMNDARQVQLTHAIESMKLLPPRGFPKTRPPSYGVVTEGAVALVEAERPNVRRAFCLANSACDFPPERPSSWSGALDQIASGSMPGDQADGVPAAERPKRLMVVATGNMPGGKLDHVRLSHPLEDPSQSWNSLSIGGFTRKETPPTNPPGLKPVVPANHRSPFSLGSQALSPDLTPIKPEVLFEAGNMIADPSGDCGWEPSVSLLAPGSSVMHEPLVPFWATSAAAGMAGHFIGTLQAALPDLWPETHRALTVDSAHWPEPIRKRLIGTGQHWKTGNKAAKQAILREVGYGVPDLQRAISSAGNDVTLIAQAPIQPFVIGESGGPVFNEMHVYDLPWPKGVLEKIENGIVTMKVTLSYFIEPNLSGRAATRPETYRSFGLRFAMKRRLETKEQFKRRVSGRQEKDEAVSQQEGKYWLVGPAAVQAGSLHCDLWRGKAIDLSSHDAIGVYPVTGWWKTHPGQKRFNDKGRYALVISISAPDYAVDMHSEISAIVAAKIAASVTL</sequence>
<dbReference type="AlphaFoldDB" id="A0A1G5JF90"/>
<dbReference type="PROSITE" id="PS00136">
    <property type="entry name" value="SUBTILASE_ASP"/>
    <property type="match status" value="1"/>
</dbReference>
<dbReference type="STRING" id="336292.SAMN05660710_03196"/>
<keyword evidence="4" id="KW-1185">Reference proteome</keyword>
<dbReference type="InterPro" id="IPR036852">
    <property type="entry name" value="Peptidase_S8/S53_dom_sf"/>
</dbReference>
<dbReference type="CDD" id="cd04847">
    <property type="entry name" value="Peptidases_S8_Subtilisin_like_2"/>
    <property type="match status" value="1"/>
</dbReference>
<dbReference type="OrthoDB" id="9768989at2"/>
<dbReference type="Gene3D" id="3.40.50.200">
    <property type="entry name" value="Peptidase S8/S53 domain"/>
    <property type="match status" value="1"/>
</dbReference>
<evidence type="ECO:0000259" key="2">
    <source>
        <dbReference type="Pfam" id="PF00082"/>
    </source>
</evidence>